<feature type="transmembrane region" description="Helical" evidence="1">
    <location>
        <begin position="103"/>
        <end position="121"/>
    </location>
</feature>
<keyword evidence="1" id="KW-0472">Membrane</keyword>
<evidence type="ECO:0000259" key="2">
    <source>
        <dbReference type="Pfam" id="PF10260"/>
    </source>
</evidence>
<dbReference type="PANTHER" id="PTHR13527:SF0">
    <property type="entry name" value="SAYSVFN DOMAIN-CONTAINING PROTEIN 1"/>
    <property type="match status" value="1"/>
</dbReference>
<name>A0A8W8HS94_MAGGI</name>
<protein>
    <recommendedName>
        <fullName evidence="2">SAYSvFN domain-containing protein</fullName>
    </recommendedName>
</protein>
<proteinExistence type="predicted"/>
<dbReference type="Proteomes" id="UP000005408">
    <property type="component" value="Unassembled WGS sequence"/>
</dbReference>
<keyword evidence="1" id="KW-0812">Transmembrane</keyword>
<dbReference type="InterPro" id="IPR019387">
    <property type="entry name" value="SAYSvFN_dom"/>
</dbReference>
<evidence type="ECO:0000313" key="4">
    <source>
        <dbReference type="Proteomes" id="UP000005408"/>
    </source>
</evidence>
<dbReference type="AlphaFoldDB" id="A0A8W8HS94"/>
<evidence type="ECO:0000313" key="3">
    <source>
        <dbReference type="EnsemblMetazoa" id="G10840.2:cds"/>
    </source>
</evidence>
<dbReference type="InterPro" id="IPR039159">
    <property type="entry name" value="SAYSD1"/>
</dbReference>
<accession>A0A8W8HS94</accession>
<reference evidence="3" key="1">
    <citation type="submission" date="2022-08" db="UniProtKB">
        <authorList>
            <consortium name="EnsemblMetazoa"/>
        </authorList>
    </citation>
    <scope>IDENTIFICATION</scope>
    <source>
        <strain evidence="3">05x7-T-G4-1.051#20</strain>
    </source>
</reference>
<organism evidence="3 4">
    <name type="scientific">Magallana gigas</name>
    <name type="common">Pacific oyster</name>
    <name type="synonym">Crassostrea gigas</name>
    <dbReference type="NCBI Taxonomy" id="29159"/>
    <lineage>
        <taxon>Eukaryota</taxon>
        <taxon>Metazoa</taxon>
        <taxon>Spiralia</taxon>
        <taxon>Lophotrochozoa</taxon>
        <taxon>Mollusca</taxon>
        <taxon>Bivalvia</taxon>
        <taxon>Autobranchia</taxon>
        <taxon>Pteriomorphia</taxon>
        <taxon>Ostreida</taxon>
        <taxon>Ostreoidea</taxon>
        <taxon>Ostreidae</taxon>
        <taxon>Magallana</taxon>
    </lineage>
</organism>
<dbReference type="EnsemblMetazoa" id="G10840.2">
    <property type="protein sequence ID" value="G10840.2:cds"/>
    <property type="gene ID" value="G10840"/>
</dbReference>
<dbReference type="PANTHER" id="PTHR13527">
    <property type="entry name" value="SAYSVFN DOMAIN-CONTAINING PROTEIN 1"/>
    <property type="match status" value="1"/>
</dbReference>
<keyword evidence="4" id="KW-1185">Reference proteome</keyword>
<feature type="transmembrane region" description="Helical" evidence="1">
    <location>
        <begin position="127"/>
        <end position="144"/>
    </location>
</feature>
<evidence type="ECO:0000256" key="1">
    <source>
        <dbReference type="SAM" id="Phobius"/>
    </source>
</evidence>
<feature type="domain" description="SAYSvFN" evidence="2">
    <location>
        <begin position="112"/>
        <end position="180"/>
    </location>
</feature>
<dbReference type="Pfam" id="PF10260">
    <property type="entry name" value="SAYSvFN"/>
    <property type="match status" value="1"/>
</dbReference>
<keyword evidence="1" id="KW-1133">Transmembrane helix</keyword>
<sequence length="189" mass="21938">MLDSKSVSFCVRFMAKLCLSSTSCVCYVDSRKHMEKKLAEYRAKKAREDASPHNPWFRLNPFKSKDSESSHFKESGIGATNKLENEASEQMQTNSSVSCKEPWNWTQLTLTILMWIFAWLFCIEHQFGAVFFVVSMIFFIYYNTRTGRKEKNRLSAYSVFNPNCERIDGTFTSEQFEKELLHGANSVRS</sequence>